<dbReference type="PANTHER" id="PTHR38446">
    <property type="entry name" value="BLL0914 PROTEIN"/>
    <property type="match status" value="1"/>
</dbReference>
<evidence type="ECO:0000256" key="1">
    <source>
        <dbReference type="SAM" id="Phobius"/>
    </source>
</evidence>
<feature type="transmembrane region" description="Helical" evidence="1">
    <location>
        <begin position="103"/>
        <end position="122"/>
    </location>
</feature>
<dbReference type="RefSeq" id="WP_010625453.1">
    <property type="nucleotide sequence ID" value="NZ_AZFA01000005.1"/>
</dbReference>
<evidence type="ECO:0000313" key="3">
    <source>
        <dbReference type="Proteomes" id="UP000051647"/>
    </source>
</evidence>
<name>A0A0R1SDQ1_9LACO</name>
<gene>
    <name evidence="2" type="ORF">FC27_GL001769</name>
</gene>
<dbReference type="Pfam" id="PF06993">
    <property type="entry name" value="DUF1304"/>
    <property type="match status" value="1"/>
</dbReference>
<dbReference type="AlphaFoldDB" id="A0A0R1SDQ1"/>
<keyword evidence="3" id="KW-1185">Reference proteome</keyword>
<dbReference type="PATRIC" id="fig|1423815.3.peg.1812"/>
<organism evidence="2 3">
    <name type="scientific">Companilactobacillus versmoldensis DSM 14857 = KCTC 3814</name>
    <dbReference type="NCBI Taxonomy" id="1423815"/>
    <lineage>
        <taxon>Bacteria</taxon>
        <taxon>Bacillati</taxon>
        <taxon>Bacillota</taxon>
        <taxon>Bacilli</taxon>
        <taxon>Lactobacillales</taxon>
        <taxon>Lactobacillaceae</taxon>
        <taxon>Companilactobacillus</taxon>
    </lineage>
</organism>
<keyword evidence="1" id="KW-0472">Membrane</keyword>
<reference evidence="2 3" key="1">
    <citation type="journal article" date="2015" name="Genome Announc.">
        <title>Expanding the biotechnology potential of lactobacilli through comparative genomics of 213 strains and associated genera.</title>
        <authorList>
            <person name="Sun Z."/>
            <person name="Harris H.M."/>
            <person name="McCann A."/>
            <person name="Guo C."/>
            <person name="Argimon S."/>
            <person name="Zhang W."/>
            <person name="Yang X."/>
            <person name="Jeffery I.B."/>
            <person name="Cooney J.C."/>
            <person name="Kagawa T.F."/>
            <person name="Liu W."/>
            <person name="Song Y."/>
            <person name="Salvetti E."/>
            <person name="Wrobel A."/>
            <person name="Rasinkangas P."/>
            <person name="Parkhill J."/>
            <person name="Rea M.C."/>
            <person name="O'Sullivan O."/>
            <person name="Ritari J."/>
            <person name="Douillard F.P."/>
            <person name="Paul Ross R."/>
            <person name="Yang R."/>
            <person name="Briner A.E."/>
            <person name="Felis G.E."/>
            <person name="de Vos W.M."/>
            <person name="Barrangou R."/>
            <person name="Klaenhammer T.R."/>
            <person name="Caufield P.W."/>
            <person name="Cui Y."/>
            <person name="Zhang H."/>
            <person name="O'Toole P.W."/>
        </authorList>
    </citation>
    <scope>NUCLEOTIDE SEQUENCE [LARGE SCALE GENOMIC DNA]</scope>
    <source>
        <strain evidence="2 3">DSM 14857</strain>
    </source>
</reference>
<comment type="caution">
    <text evidence="2">The sequence shown here is derived from an EMBL/GenBank/DDBJ whole genome shotgun (WGS) entry which is preliminary data.</text>
</comment>
<dbReference type="PANTHER" id="PTHR38446:SF1">
    <property type="entry name" value="BLL0914 PROTEIN"/>
    <property type="match status" value="1"/>
</dbReference>
<dbReference type="STRING" id="1423815.FC27_GL001769"/>
<keyword evidence="1" id="KW-0812">Transmembrane</keyword>
<dbReference type="EMBL" id="AZFA01000005">
    <property type="protein sequence ID" value="KRL67453.1"/>
    <property type="molecule type" value="Genomic_DNA"/>
</dbReference>
<accession>A0A0R1SDQ1</accession>
<dbReference type="InterPro" id="IPR009732">
    <property type="entry name" value="DUF1304"/>
</dbReference>
<evidence type="ECO:0008006" key="4">
    <source>
        <dbReference type="Google" id="ProtNLM"/>
    </source>
</evidence>
<sequence length="123" mass="13491">MEIVTLFVIALIGLEHIGIGSFEMFGSPTRQASAFDMPLDFVKQKSAKKALANQGIYNLMLGILILAIILIFTGTNLRLLMMLLMIFVIIVAIFGSLTATRKIIFLQGLPALIGLVLVMLFYA</sequence>
<protein>
    <recommendedName>
        <fullName evidence="4">Integral membrane protein</fullName>
    </recommendedName>
</protein>
<evidence type="ECO:0000313" key="2">
    <source>
        <dbReference type="EMBL" id="KRL67453.1"/>
    </source>
</evidence>
<feature type="transmembrane region" description="Helical" evidence="1">
    <location>
        <begin position="79"/>
        <end position="97"/>
    </location>
</feature>
<dbReference type="OrthoDB" id="9803832at2"/>
<feature type="transmembrane region" description="Helical" evidence="1">
    <location>
        <begin position="56"/>
        <end position="72"/>
    </location>
</feature>
<keyword evidence="1" id="KW-1133">Transmembrane helix</keyword>
<proteinExistence type="predicted"/>
<dbReference type="Proteomes" id="UP000051647">
    <property type="component" value="Unassembled WGS sequence"/>
</dbReference>
<dbReference type="eggNOG" id="COG3759">
    <property type="taxonomic scope" value="Bacteria"/>
</dbReference>